<organism evidence="2 3">
    <name type="scientific">Trichodelitschia bisporula</name>
    <dbReference type="NCBI Taxonomy" id="703511"/>
    <lineage>
        <taxon>Eukaryota</taxon>
        <taxon>Fungi</taxon>
        <taxon>Dikarya</taxon>
        <taxon>Ascomycota</taxon>
        <taxon>Pezizomycotina</taxon>
        <taxon>Dothideomycetes</taxon>
        <taxon>Dothideomycetes incertae sedis</taxon>
        <taxon>Phaeotrichales</taxon>
        <taxon>Phaeotrichaceae</taxon>
        <taxon>Trichodelitschia</taxon>
    </lineage>
</organism>
<dbReference type="OrthoDB" id="5355510at2759"/>
<protein>
    <recommendedName>
        <fullName evidence="4">C3H1-type domain-containing protein</fullName>
    </recommendedName>
</protein>
<evidence type="ECO:0000313" key="3">
    <source>
        <dbReference type="Proteomes" id="UP000799640"/>
    </source>
</evidence>
<name>A0A6G1I6P2_9PEZI</name>
<evidence type="ECO:0000313" key="2">
    <source>
        <dbReference type="EMBL" id="KAF2403950.1"/>
    </source>
</evidence>
<dbReference type="AlphaFoldDB" id="A0A6G1I6P2"/>
<dbReference type="Proteomes" id="UP000799640">
    <property type="component" value="Unassembled WGS sequence"/>
</dbReference>
<evidence type="ECO:0000256" key="1">
    <source>
        <dbReference type="SAM" id="MobiDB-lite"/>
    </source>
</evidence>
<proteinExistence type="predicted"/>
<dbReference type="EMBL" id="ML996689">
    <property type="protein sequence ID" value="KAF2403950.1"/>
    <property type="molecule type" value="Genomic_DNA"/>
</dbReference>
<keyword evidence="3" id="KW-1185">Reference proteome</keyword>
<sequence length="486" mass="51414">MDQIRRSESLATAGVRASPAPKYYLMCDNGTAVPLYPAGEQFVSSDGIMLTVGATSGVDVLVKWKSMGTGATIDTRAAPAGDASSFNNPSSLPMQHMAATTRNIEVSRPVQATVQETALTSPPDSHAILNADPASNPAAAQRNGVRLCRRGNFDDELPDKKVWCSHWLRYDMCLYTTQGGCRYRHEFPPLATFEALEMVVPKRLYAYYGLDRYGCLDRDEGLRQNPPLSVQDGRVSILRHKVAQFGRGRIINSRGTMRSGRRGFEASPVLVPSLARVATASPAPQSAPMRFMMGPPAVQPAPTRAVASPPSAPPVRMALKTGPNTRVRESISSPLPAAATPQSVVTDRAENNVNDINNGHSTIKRQGTPEALLVDLSAPETVRTAPVSAPAAMQQFSAPTVLTPPSNEGPGDRGGEIAGASGSISVPVDEAATPVTSHASPVTPSGIEAAAPASNKKAVLLLTLLRALDSSGLNLQDLQGIMGDIQ</sequence>
<feature type="region of interest" description="Disordered" evidence="1">
    <location>
        <begin position="400"/>
        <end position="421"/>
    </location>
</feature>
<accession>A0A6G1I6P2</accession>
<reference evidence="2" key="1">
    <citation type="journal article" date="2020" name="Stud. Mycol.">
        <title>101 Dothideomycetes genomes: a test case for predicting lifestyles and emergence of pathogens.</title>
        <authorList>
            <person name="Haridas S."/>
            <person name="Albert R."/>
            <person name="Binder M."/>
            <person name="Bloem J."/>
            <person name="Labutti K."/>
            <person name="Salamov A."/>
            <person name="Andreopoulos B."/>
            <person name="Baker S."/>
            <person name="Barry K."/>
            <person name="Bills G."/>
            <person name="Bluhm B."/>
            <person name="Cannon C."/>
            <person name="Castanera R."/>
            <person name="Culley D."/>
            <person name="Daum C."/>
            <person name="Ezra D."/>
            <person name="Gonzalez J."/>
            <person name="Henrissat B."/>
            <person name="Kuo A."/>
            <person name="Liang C."/>
            <person name="Lipzen A."/>
            <person name="Lutzoni F."/>
            <person name="Magnuson J."/>
            <person name="Mondo S."/>
            <person name="Nolan M."/>
            <person name="Ohm R."/>
            <person name="Pangilinan J."/>
            <person name="Park H.-J."/>
            <person name="Ramirez L."/>
            <person name="Alfaro M."/>
            <person name="Sun H."/>
            <person name="Tritt A."/>
            <person name="Yoshinaga Y."/>
            <person name="Zwiers L.-H."/>
            <person name="Turgeon B."/>
            <person name="Goodwin S."/>
            <person name="Spatafora J."/>
            <person name="Crous P."/>
            <person name="Grigoriev I."/>
        </authorList>
    </citation>
    <scope>NUCLEOTIDE SEQUENCE</scope>
    <source>
        <strain evidence="2">CBS 262.69</strain>
    </source>
</reference>
<evidence type="ECO:0008006" key="4">
    <source>
        <dbReference type="Google" id="ProtNLM"/>
    </source>
</evidence>
<gene>
    <name evidence="2" type="ORF">EJ06DRAFT_554164</name>
</gene>